<dbReference type="AlphaFoldDB" id="A0A2T2ZZ87"/>
<sequence length="49" mass="5283">INKGMNKHYAAVQKEMQGKPLTSVIEAGTDAMQKAIEVYMDQLGSTGKA</sequence>
<accession>A0A2T2ZZ87</accession>
<keyword evidence="2" id="KW-1185">Reference proteome</keyword>
<organism evidence="1 2">
    <name type="scientific">Coniella lustricola</name>
    <dbReference type="NCBI Taxonomy" id="2025994"/>
    <lineage>
        <taxon>Eukaryota</taxon>
        <taxon>Fungi</taxon>
        <taxon>Dikarya</taxon>
        <taxon>Ascomycota</taxon>
        <taxon>Pezizomycotina</taxon>
        <taxon>Sordariomycetes</taxon>
        <taxon>Sordariomycetidae</taxon>
        <taxon>Diaporthales</taxon>
        <taxon>Schizoparmaceae</taxon>
        <taxon>Coniella</taxon>
    </lineage>
</organism>
<evidence type="ECO:0000313" key="1">
    <source>
        <dbReference type="EMBL" id="PSR80021.1"/>
    </source>
</evidence>
<dbReference type="InParanoid" id="A0A2T2ZZ87"/>
<name>A0A2T2ZZ87_9PEZI</name>
<dbReference type="Proteomes" id="UP000241462">
    <property type="component" value="Unassembled WGS sequence"/>
</dbReference>
<dbReference type="STRING" id="2025994.A0A2T2ZZ87"/>
<evidence type="ECO:0000313" key="2">
    <source>
        <dbReference type="Proteomes" id="UP000241462"/>
    </source>
</evidence>
<reference evidence="1 2" key="1">
    <citation type="journal article" date="2018" name="Mycol. Prog.">
        <title>Coniella lustricola, a new species from submerged detritus.</title>
        <authorList>
            <person name="Raudabaugh D.B."/>
            <person name="Iturriaga T."/>
            <person name="Carver A."/>
            <person name="Mondo S."/>
            <person name="Pangilinan J."/>
            <person name="Lipzen A."/>
            <person name="He G."/>
            <person name="Amirebrahimi M."/>
            <person name="Grigoriev I.V."/>
            <person name="Miller A.N."/>
        </authorList>
    </citation>
    <scope>NUCLEOTIDE SEQUENCE [LARGE SCALE GENOMIC DNA]</scope>
    <source>
        <strain evidence="1 2">B22-T-1</strain>
    </source>
</reference>
<protein>
    <submittedName>
        <fullName evidence="1">Uncharacterized protein</fullName>
    </submittedName>
</protein>
<gene>
    <name evidence="1" type="ORF">BD289DRAFT_485263</name>
</gene>
<proteinExistence type="predicted"/>
<dbReference type="OrthoDB" id="2558351at2759"/>
<dbReference type="EMBL" id="KZ678547">
    <property type="protein sequence ID" value="PSR80021.1"/>
    <property type="molecule type" value="Genomic_DNA"/>
</dbReference>
<feature type="non-terminal residue" evidence="1">
    <location>
        <position position="1"/>
    </location>
</feature>